<sequence>MYDSVENLASMVSIGLGLPETTFQHAGDTTASILAPTVFNLVKDSQKDTILAGFHTDPNFCRLMADRLSLV</sequence>
<dbReference type="Proteomes" id="UP001049176">
    <property type="component" value="Chromosome 1"/>
</dbReference>
<comment type="caution">
    <text evidence="1">The sequence shown here is derived from an EMBL/GenBank/DDBJ whole genome shotgun (WGS) entry which is preliminary data.</text>
</comment>
<dbReference type="AlphaFoldDB" id="A0A9P7V3F1"/>
<dbReference type="OrthoDB" id="10248513at2759"/>
<name>A0A9P7V3F1_9AGAR</name>
<keyword evidence="2" id="KW-1185">Reference proteome</keyword>
<dbReference type="RefSeq" id="XP_043016078.1">
    <property type="nucleotide sequence ID" value="XM_043147369.1"/>
</dbReference>
<accession>A0A9P7V3F1</accession>
<reference evidence="1" key="1">
    <citation type="journal article" date="2021" name="Genome Biol. Evol.">
        <title>The assembled and annotated genome of the fairy-ring fungus Marasmius oreades.</title>
        <authorList>
            <person name="Hiltunen M."/>
            <person name="Ament-Velasquez S.L."/>
            <person name="Johannesson H."/>
        </authorList>
    </citation>
    <scope>NUCLEOTIDE SEQUENCE</scope>
    <source>
        <strain evidence="1">03SP1</strain>
    </source>
</reference>
<evidence type="ECO:0000313" key="2">
    <source>
        <dbReference type="Proteomes" id="UP001049176"/>
    </source>
</evidence>
<evidence type="ECO:0000313" key="1">
    <source>
        <dbReference type="EMBL" id="KAG7099608.1"/>
    </source>
</evidence>
<organism evidence="1 2">
    <name type="scientific">Marasmius oreades</name>
    <name type="common">fairy-ring Marasmius</name>
    <dbReference type="NCBI Taxonomy" id="181124"/>
    <lineage>
        <taxon>Eukaryota</taxon>
        <taxon>Fungi</taxon>
        <taxon>Dikarya</taxon>
        <taxon>Basidiomycota</taxon>
        <taxon>Agaricomycotina</taxon>
        <taxon>Agaricomycetes</taxon>
        <taxon>Agaricomycetidae</taxon>
        <taxon>Agaricales</taxon>
        <taxon>Marasmiineae</taxon>
        <taxon>Marasmiaceae</taxon>
        <taxon>Marasmius</taxon>
    </lineage>
</organism>
<dbReference type="EMBL" id="CM032181">
    <property type="protein sequence ID" value="KAG7099608.1"/>
    <property type="molecule type" value="Genomic_DNA"/>
</dbReference>
<dbReference type="KEGG" id="more:E1B28_001436"/>
<proteinExistence type="predicted"/>
<dbReference type="GeneID" id="66070512"/>
<protein>
    <submittedName>
        <fullName evidence="1">Uncharacterized protein</fullName>
    </submittedName>
</protein>
<gene>
    <name evidence="1" type="ORF">E1B28_001436</name>
</gene>